<dbReference type="InterPro" id="IPR004184">
    <property type="entry name" value="PFL_dom"/>
</dbReference>
<dbReference type="SUPFAM" id="SSF51998">
    <property type="entry name" value="PFL-like glycyl radical enzymes"/>
    <property type="match status" value="1"/>
</dbReference>
<dbReference type="PROSITE" id="PS51554">
    <property type="entry name" value="PFL"/>
    <property type="match status" value="1"/>
</dbReference>
<evidence type="ECO:0000313" key="3">
    <source>
        <dbReference type="Proteomes" id="UP000437575"/>
    </source>
</evidence>
<reference evidence="2 3" key="1">
    <citation type="submission" date="2019-11" db="EMBL/GenBank/DDBJ databases">
        <title>Draft Genome Sequence of Plant Growth-Promoting Rhizosphere-Associated Bacteria.</title>
        <authorList>
            <person name="Vasilyev I.Y."/>
            <person name="Radchenko V."/>
            <person name="Ilnitskaya E.V."/>
        </authorList>
    </citation>
    <scope>NUCLEOTIDE SEQUENCE [LARGE SCALE GENOMIC DNA]</scope>
    <source>
        <strain evidence="2 3">VRA_1sq_f</strain>
    </source>
</reference>
<gene>
    <name evidence="2" type="ORF">GKC34_12845</name>
</gene>
<keyword evidence="2" id="KW-0808">Transferase</keyword>
<dbReference type="Gene3D" id="3.20.70.20">
    <property type="match status" value="1"/>
</dbReference>
<feature type="non-terminal residue" evidence="2">
    <location>
        <position position="1"/>
    </location>
</feature>
<comment type="caution">
    <text evidence="2">The sequence shown here is derived from an EMBL/GenBank/DDBJ whole genome shotgun (WGS) entry which is preliminary data.</text>
</comment>
<name>A0A6A8LUD8_9LACO</name>
<dbReference type="Proteomes" id="UP000437575">
    <property type="component" value="Unassembled WGS sequence"/>
</dbReference>
<protein>
    <submittedName>
        <fullName evidence="2">Formate acetyltransferase</fullName>
    </submittedName>
</protein>
<dbReference type="PANTHER" id="PTHR30191:SF0">
    <property type="entry name" value="FORMATE ACETYLTRANSFERASE 1"/>
    <property type="match status" value="1"/>
</dbReference>
<accession>A0A6A8LUD8</accession>
<sequence>TSEIMKARHNKIITGLPDAYARGRLIGDFPRVALYGIDRLIEEKQKDLENCGDGEMTNDVIQMREEISDQIKALNDMKIMAESYGYDISKPATTAKEAIQWLYFGYLASIKQQNGAAMSIGRI</sequence>
<feature type="domain" description="PFL" evidence="1">
    <location>
        <begin position="1"/>
        <end position="123"/>
    </location>
</feature>
<dbReference type="EMBL" id="WKKZ01001104">
    <property type="protein sequence ID" value="MSE06592.1"/>
    <property type="molecule type" value="Genomic_DNA"/>
</dbReference>
<dbReference type="InterPro" id="IPR050244">
    <property type="entry name" value="Auton_GlycylRad_Cofactor"/>
</dbReference>
<dbReference type="PANTHER" id="PTHR30191">
    <property type="entry name" value="FORMATE ACETYLTRANSFERASE"/>
    <property type="match status" value="1"/>
</dbReference>
<dbReference type="Pfam" id="PF02901">
    <property type="entry name" value="PFL-like"/>
    <property type="match status" value="1"/>
</dbReference>
<proteinExistence type="predicted"/>
<feature type="non-terminal residue" evidence="2">
    <location>
        <position position="123"/>
    </location>
</feature>
<dbReference type="GO" id="GO:0008861">
    <property type="term" value="F:formate C-acetyltransferase activity"/>
    <property type="evidence" value="ECO:0007669"/>
    <property type="project" value="TreeGrafter"/>
</dbReference>
<organism evidence="2 3">
    <name type="scientific">Ligilactobacillus salivarius</name>
    <dbReference type="NCBI Taxonomy" id="1624"/>
    <lineage>
        <taxon>Bacteria</taxon>
        <taxon>Bacillati</taxon>
        <taxon>Bacillota</taxon>
        <taxon>Bacilli</taxon>
        <taxon>Lactobacillales</taxon>
        <taxon>Lactobacillaceae</taxon>
        <taxon>Ligilactobacillus</taxon>
    </lineage>
</organism>
<dbReference type="AlphaFoldDB" id="A0A6A8LUD8"/>
<evidence type="ECO:0000259" key="1">
    <source>
        <dbReference type="PROSITE" id="PS51554"/>
    </source>
</evidence>
<dbReference type="GO" id="GO:0005829">
    <property type="term" value="C:cytosol"/>
    <property type="evidence" value="ECO:0007669"/>
    <property type="project" value="TreeGrafter"/>
</dbReference>
<evidence type="ECO:0000313" key="2">
    <source>
        <dbReference type="EMBL" id="MSE06592.1"/>
    </source>
</evidence>